<feature type="region of interest" description="Disordered" evidence="4">
    <location>
        <begin position="428"/>
        <end position="450"/>
    </location>
</feature>
<dbReference type="GO" id="GO:0000049">
    <property type="term" value="F:tRNA binding"/>
    <property type="evidence" value="ECO:0007669"/>
    <property type="project" value="InterPro"/>
</dbReference>
<keyword evidence="6" id="KW-1185">Reference proteome</keyword>
<comment type="caution">
    <text evidence="5">The sequence shown here is derived from an EMBL/GenBank/DDBJ whole genome shotgun (WGS) entry which is preliminary data.</text>
</comment>
<dbReference type="GO" id="GO:0032447">
    <property type="term" value="P:protein urmylation"/>
    <property type="evidence" value="ECO:0007669"/>
    <property type="project" value="UniProtKB-UniRule"/>
</dbReference>
<evidence type="ECO:0000256" key="3">
    <source>
        <dbReference type="HAMAP-Rule" id="MF_03054"/>
    </source>
</evidence>
<comment type="pathway">
    <text evidence="3">tRNA modification; 5-methoxycarbonylmethyl-2-thiouridine-tRNA biosynthesis.</text>
</comment>
<dbReference type="AlphaFoldDB" id="A0AAD7U1K1"/>
<comment type="subcellular location">
    <subcellularLocation>
        <location evidence="3">Cytoplasm</location>
    </subcellularLocation>
</comment>
<dbReference type="EMBL" id="JAPEVG010000019">
    <property type="protein sequence ID" value="KAJ8495978.1"/>
    <property type="molecule type" value="Genomic_DNA"/>
</dbReference>
<feature type="compositionally biased region" description="Low complexity" evidence="4">
    <location>
        <begin position="440"/>
        <end position="450"/>
    </location>
</feature>
<dbReference type="Proteomes" id="UP001215151">
    <property type="component" value="Unassembled WGS sequence"/>
</dbReference>
<evidence type="ECO:0000313" key="5">
    <source>
        <dbReference type="EMBL" id="KAJ8495978.1"/>
    </source>
</evidence>
<organism evidence="5 6">
    <name type="scientific">Trametes cubensis</name>
    <dbReference type="NCBI Taxonomy" id="1111947"/>
    <lineage>
        <taxon>Eukaryota</taxon>
        <taxon>Fungi</taxon>
        <taxon>Dikarya</taxon>
        <taxon>Basidiomycota</taxon>
        <taxon>Agaricomycotina</taxon>
        <taxon>Agaricomycetes</taxon>
        <taxon>Polyporales</taxon>
        <taxon>Polyporaceae</taxon>
        <taxon>Trametes</taxon>
    </lineage>
</organism>
<evidence type="ECO:0000256" key="2">
    <source>
        <dbReference type="ARBA" id="ARBA00022694"/>
    </source>
</evidence>
<dbReference type="PANTHER" id="PTHR20882:SF14">
    <property type="entry name" value="CYTOPLASMIC TRNA 2-THIOLATION PROTEIN 2"/>
    <property type="match status" value="1"/>
</dbReference>
<dbReference type="GO" id="GO:0002143">
    <property type="term" value="P:tRNA wobble position uridine thiolation"/>
    <property type="evidence" value="ECO:0007669"/>
    <property type="project" value="TreeGrafter"/>
</dbReference>
<accession>A0AAD7U1K1</accession>
<evidence type="ECO:0000256" key="4">
    <source>
        <dbReference type="SAM" id="MobiDB-lite"/>
    </source>
</evidence>
<reference evidence="5" key="1">
    <citation type="submission" date="2022-11" db="EMBL/GenBank/DDBJ databases">
        <title>Genome Sequence of Cubamyces cubensis.</title>
        <authorList>
            <person name="Buettner E."/>
        </authorList>
    </citation>
    <scope>NUCLEOTIDE SEQUENCE</scope>
    <source>
        <strain evidence="5">MPL-01</strain>
    </source>
</reference>
<dbReference type="InterPro" id="IPR019407">
    <property type="entry name" value="CTU2"/>
</dbReference>
<keyword evidence="1 3" id="KW-0963">Cytoplasm</keyword>
<comment type="similarity">
    <text evidence="3">Belongs to the CTU2/NCS2 family.</text>
</comment>
<dbReference type="Gene3D" id="3.40.50.620">
    <property type="entry name" value="HUPs"/>
    <property type="match status" value="1"/>
</dbReference>
<dbReference type="SUPFAM" id="SSF52402">
    <property type="entry name" value="Adenine nucleotide alpha hydrolases-like"/>
    <property type="match status" value="1"/>
</dbReference>
<dbReference type="GO" id="GO:0016783">
    <property type="term" value="F:sulfurtransferase activity"/>
    <property type="evidence" value="ECO:0007669"/>
    <property type="project" value="TreeGrafter"/>
</dbReference>
<dbReference type="PANTHER" id="PTHR20882">
    <property type="entry name" value="CYTOPLASMIC TRNA 2-THIOLATION PROTEIN 2"/>
    <property type="match status" value="1"/>
</dbReference>
<sequence length="541" mass="59243">MSCGNPVADANALMQRRKKYDKTNSCVKCKVTQGNLVIRHAVYCKDCFLHLVVHKFRRALEPTVNPKPDGPRRTALKPAGNLLVGFSGGLGSSVLLDLVHRCYVALDKSTMPSDGGRDHPRHERVWKKVTICYVEVCDAFPGMRDRTEEITQHVKRYDDLEFVPLRIQDAFDRSWWEKIGGKSFPSEIGASLADEALFLQSLPSTSADPLTSLRAYLSSLPTPTAVTASIQTLTRLLLLHTALQTGSSHLVLGTSLTSLAVSLISGVAQGAGFNIREETQEEWTPEPETLMGLDHAPDASEGSKTGKKGKRTVRVVRPLRDVGMKECAAWAWWSGVPVVGKEKWVWAGAKPGIATLTKGTVLSRIIEAAHILKRYPDFIVGLEKDYPSTVSTIVRTCSKLAPKGEVSGKCILCGRPAQRGVQEWKARISIRDRPPAPGSTEDATAKTADAEPLQPSLTPYLCYSCHTTLTSKSARPLPSPWPASAQAPLVSLPVWTEARLSSAIRDVDGAEHVHAEIMQTRQVGQDEMKGIVDEFLLDDQE</sequence>
<evidence type="ECO:0000256" key="1">
    <source>
        <dbReference type="ARBA" id="ARBA00022490"/>
    </source>
</evidence>
<name>A0AAD7U1K1_9APHY</name>
<comment type="function">
    <text evidence="3">Plays a central role in 2-thiolation of mcm(5)S(2)U at tRNA wobble positions of tRNA(Lys), tRNA(Glu) and tRNA(Gln). May act by forming a heterodimer with NCS6 that ligates sulfur from thiocarboxylated URM1 onto the uridine of tRNAs at wobble position. Prior mcm(5) tRNA modification by the elongator complex is required for 2-thiolation. May also be involved in protein urmylation.</text>
</comment>
<evidence type="ECO:0000313" key="6">
    <source>
        <dbReference type="Proteomes" id="UP001215151"/>
    </source>
</evidence>
<dbReference type="GO" id="GO:0005829">
    <property type="term" value="C:cytosol"/>
    <property type="evidence" value="ECO:0007669"/>
    <property type="project" value="TreeGrafter"/>
</dbReference>
<dbReference type="GO" id="GO:0016779">
    <property type="term" value="F:nucleotidyltransferase activity"/>
    <property type="evidence" value="ECO:0007669"/>
    <property type="project" value="UniProtKB-UniRule"/>
</dbReference>
<keyword evidence="2 3" id="KW-0819">tRNA processing</keyword>
<dbReference type="InterPro" id="IPR014729">
    <property type="entry name" value="Rossmann-like_a/b/a_fold"/>
</dbReference>
<protein>
    <recommendedName>
        <fullName evidence="3">Cytoplasmic tRNA 2-thiolation protein 2</fullName>
    </recommendedName>
</protein>
<dbReference type="HAMAP" id="MF_03054">
    <property type="entry name" value="CTU2"/>
    <property type="match status" value="1"/>
</dbReference>
<proteinExistence type="inferred from homology"/>
<gene>
    <name evidence="3" type="primary">NCS2</name>
    <name evidence="3" type="synonym">CTU2</name>
    <name evidence="5" type="ORF">ONZ51_g1424</name>
</gene>
<dbReference type="Pfam" id="PF10288">
    <property type="entry name" value="CTU2"/>
    <property type="match status" value="1"/>
</dbReference>